<evidence type="ECO:0008006" key="3">
    <source>
        <dbReference type="Google" id="ProtNLM"/>
    </source>
</evidence>
<dbReference type="InterPro" id="IPR057006">
    <property type="entry name" value="Phage_TAC_19"/>
</dbReference>
<reference evidence="2" key="1">
    <citation type="submission" date="2016-10" db="EMBL/GenBank/DDBJ databases">
        <authorList>
            <person name="Varghese N."/>
            <person name="Submissions S."/>
        </authorList>
    </citation>
    <scope>NUCLEOTIDE SEQUENCE [LARGE SCALE GENOMIC DNA]</scope>
    <source>
        <strain evidence="2">CGMCC 1.4250</strain>
    </source>
</reference>
<accession>A0A1I4H998</accession>
<protein>
    <recommendedName>
        <fullName evidence="3">Phage tail assembly chaperone protein, TAC</fullName>
    </recommendedName>
</protein>
<organism evidence="1 2">
    <name type="scientific">Gracilibacillus orientalis</name>
    <dbReference type="NCBI Taxonomy" id="334253"/>
    <lineage>
        <taxon>Bacteria</taxon>
        <taxon>Bacillati</taxon>
        <taxon>Bacillota</taxon>
        <taxon>Bacilli</taxon>
        <taxon>Bacillales</taxon>
        <taxon>Bacillaceae</taxon>
        <taxon>Gracilibacillus</taxon>
    </lineage>
</organism>
<evidence type="ECO:0000313" key="2">
    <source>
        <dbReference type="Proteomes" id="UP000198565"/>
    </source>
</evidence>
<dbReference type="NCBIfam" id="NF047360">
    <property type="entry name" value="tail_chap_PVL"/>
    <property type="match status" value="1"/>
</dbReference>
<keyword evidence="2" id="KW-1185">Reference proteome</keyword>
<dbReference type="EMBL" id="FOTR01000001">
    <property type="protein sequence ID" value="SFL38814.1"/>
    <property type="molecule type" value="Genomic_DNA"/>
</dbReference>
<dbReference type="AlphaFoldDB" id="A0A1I4H998"/>
<dbReference type="STRING" id="334253.SAMN04487943_101299"/>
<dbReference type="RefSeq" id="WP_091480117.1">
    <property type="nucleotide sequence ID" value="NZ_FOTR01000001.1"/>
</dbReference>
<sequence length="114" mass="13232">MQIILKEKNQDGERQEKIYTTGHVSGFYFRKVNEFDETIDYSDIDVEQMDTLVGFVCDVFDNQFDTNQFYDGIPSHEVISSITDVFVYVRTGKTPKELDKEKQEAEEGNETGKQ</sequence>
<evidence type="ECO:0000313" key="1">
    <source>
        <dbReference type="EMBL" id="SFL38814.1"/>
    </source>
</evidence>
<proteinExistence type="predicted"/>
<gene>
    <name evidence="1" type="ORF">SAMN04487943_101299</name>
</gene>
<dbReference type="Pfam" id="PF23857">
    <property type="entry name" value="Phage_TAC_19"/>
    <property type="match status" value="1"/>
</dbReference>
<dbReference type="OrthoDB" id="2915540at2"/>
<dbReference type="Proteomes" id="UP000198565">
    <property type="component" value="Unassembled WGS sequence"/>
</dbReference>
<name>A0A1I4H998_9BACI</name>